<protein>
    <submittedName>
        <fullName evidence="1">Uncharacterized protein</fullName>
    </submittedName>
</protein>
<proteinExistence type="predicted"/>
<evidence type="ECO:0000313" key="1">
    <source>
        <dbReference type="EMBL" id="JAE12540.1"/>
    </source>
</evidence>
<dbReference type="AlphaFoldDB" id="A0A0A9FHN3"/>
<accession>A0A0A9FHN3</accession>
<organism evidence="1">
    <name type="scientific">Arundo donax</name>
    <name type="common">Giant reed</name>
    <name type="synonym">Donax arundinaceus</name>
    <dbReference type="NCBI Taxonomy" id="35708"/>
    <lineage>
        <taxon>Eukaryota</taxon>
        <taxon>Viridiplantae</taxon>
        <taxon>Streptophyta</taxon>
        <taxon>Embryophyta</taxon>
        <taxon>Tracheophyta</taxon>
        <taxon>Spermatophyta</taxon>
        <taxon>Magnoliopsida</taxon>
        <taxon>Liliopsida</taxon>
        <taxon>Poales</taxon>
        <taxon>Poaceae</taxon>
        <taxon>PACMAD clade</taxon>
        <taxon>Arundinoideae</taxon>
        <taxon>Arundineae</taxon>
        <taxon>Arundo</taxon>
    </lineage>
</organism>
<sequence length="21" mass="2182">MRLQGTLSLPANEIQVAATAP</sequence>
<reference evidence="1" key="2">
    <citation type="journal article" date="2015" name="Data Brief">
        <title>Shoot transcriptome of the giant reed, Arundo donax.</title>
        <authorList>
            <person name="Barrero R.A."/>
            <person name="Guerrero F.D."/>
            <person name="Moolhuijzen P."/>
            <person name="Goolsby J.A."/>
            <person name="Tidwell J."/>
            <person name="Bellgard S.E."/>
            <person name="Bellgard M.I."/>
        </authorList>
    </citation>
    <scope>NUCLEOTIDE SEQUENCE</scope>
    <source>
        <tissue evidence="1">Shoot tissue taken approximately 20 cm above the soil surface</tissue>
    </source>
</reference>
<reference evidence="1" key="1">
    <citation type="submission" date="2014-09" db="EMBL/GenBank/DDBJ databases">
        <authorList>
            <person name="Magalhaes I.L.F."/>
            <person name="Oliveira U."/>
            <person name="Santos F.R."/>
            <person name="Vidigal T.H.D.A."/>
            <person name="Brescovit A.D."/>
            <person name="Santos A.J."/>
        </authorList>
    </citation>
    <scope>NUCLEOTIDE SEQUENCE</scope>
    <source>
        <tissue evidence="1">Shoot tissue taken approximately 20 cm above the soil surface</tissue>
    </source>
</reference>
<name>A0A0A9FHN3_ARUDO</name>
<dbReference type="EMBL" id="GBRH01185356">
    <property type="protein sequence ID" value="JAE12540.1"/>
    <property type="molecule type" value="Transcribed_RNA"/>
</dbReference>